<feature type="transmembrane region" description="Helical" evidence="2">
    <location>
        <begin position="1080"/>
        <end position="1108"/>
    </location>
</feature>
<name>A0AAV3YKC5_9GAST</name>
<keyword evidence="2" id="KW-0472">Membrane</keyword>
<evidence type="ECO:0000256" key="2">
    <source>
        <dbReference type="SAM" id="Phobius"/>
    </source>
</evidence>
<feature type="transmembrane region" description="Helical" evidence="2">
    <location>
        <begin position="185"/>
        <end position="204"/>
    </location>
</feature>
<dbReference type="EMBL" id="BLXT01001064">
    <property type="protein sequence ID" value="GFN82982.1"/>
    <property type="molecule type" value="Genomic_DNA"/>
</dbReference>
<dbReference type="SUPFAM" id="SSF49723">
    <property type="entry name" value="Lipase/lipooxygenase domain (PLAT/LH2 domain)"/>
    <property type="match status" value="1"/>
</dbReference>
<keyword evidence="2" id="KW-1133">Transmembrane helix</keyword>
<feature type="transmembrane region" description="Helical" evidence="2">
    <location>
        <begin position="1046"/>
        <end position="1068"/>
    </location>
</feature>
<keyword evidence="5" id="KW-1185">Reference proteome</keyword>
<keyword evidence="2" id="KW-0812">Transmembrane</keyword>
<proteinExistence type="predicted"/>
<dbReference type="GO" id="GO:0016020">
    <property type="term" value="C:membrane"/>
    <property type="evidence" value="ECO:0007669"/>
    <property type="project" value="TreeGrafter"/>
</dbReference>
<dbReference type="Gene3D" id="2.60.60.20">
    <property type="entry name" value="PLAT/LH2 domain"/>
    <property type="match status" value="1"/>
</dbReference>
<accession>A0AAV3YKC5</accession>
<gene>
    <name evidence="4" type="ORF">PoB_000948800</name>
</gene>
<dbReference type="PANTHER" id="PTHR10877">
    <property type="entry name" value="POLYCYSTIN FAMILY MEMBER"/>
    <property type="match status" value="1"/>
</dbReference>
<sequence length="1377" mass="155699">MFSRQNEGVERSRGLYYFMIQVPVTDSAKARAIRDPDTNYYVNQPGLNITLPPNSLNEGVERSRGLYYFMIQVPVTDSAKARAIRDPDTNYYVNQPGLNITLPPNSLIVDLERQNVTATMFRASCHYFSGFEWRSDSRCKNIPVGKLGAVKCHCYVDAPYTVRLYRYNRYKTFLAGLKDYPSTSLIPATFVLVVNILAIFYCYWSHFQDMQEKHCAQIHVVKDMYKPQSPEQYLVCICTGALPGSGTNKRVSFLLVGEFGSLQTITPEGKICFPTGSEIWFLMSSDLEIGPILGVTVNYDRAMFGTELHPWFLKRVIVYSKRFNHVIRFDANRSLGIHLPSLVLPTIPYNESQRDEVLLRFWQIMKTYHLLASVMLHVPGKGITKFHSAVASLTVVMASAAIGIEVFGEPSKALYEQELRVIIGNAAFIKRFVYLSGITCCLSLLIKMLFALIYSKPISMMWYNKLHSRHDEKRKSQVIKTETETWLTNKRPLPYEPEIHPQLLLRNDSGDADAGLDRVSGSVQFGAKLTSQTPRTSMKYNMIHSIHREDDGTFSMLDPTSLRSSLRSARMSKVLGVDKNKNQDDSGLDDYGHENYQRNASCSLSGFTDLPRPISKSSKALCLHSKNGTENVVGRENLESQKSDICQCCNSQRSLSDVHTFDADEQGISTSALCPKSLITTHCEQNECCLAFLNAKDNTSPRKMELGTFSQLPYQDCTNTHNMRPSLLPQPDFSSFRFSRGASYFDKLMNNHKQRSGKDFLHERSTDMNNSPDMNYGLFDLAVDHNHLRCLKAASKSVGVNDDVCLATDNCSDANTFTNVSHNLCETNMGTSKTRSILEGKRRHSVNGTKCIPSVTAVVKCLIRSACCICRFPLLISSHVFRITRCRKESSLDGIRLDGLCTPPSQSCTPEKASYCMRRIQSIRQEGEGRNYEAIGDSCCENCAIDIDKNYSAVDQIKNSKILLRGSRVDETSMCSSLSEDALPNTQIDTDRVSDRRTTIRTASTGGTAGRDSTSSLCSQKGAKSLFQVFKHHKVRCPHTVWDQLGLLRLIVLLLSVCTIIFSTGWVAMNGLHYSFVLSVDWFVLMVTVLLFELIVLEPCILLCCAAVSTRLWKTPVLIRESLERFKVVTNETTHRDLLIGMSLAGRHMTSFMHTQATPGTSSLQYLHDKIYKALKKTRRLPDVVFESGVYWLIFYTVCIIILVNLNTDIYQANTQGNYVYRALGLHQDQQVINVDQMWIFFEKSLIPGLLSMEDKVMTENARLSNISGRGKGYMLISPIQFHQIRVKPYRKSQRPCSPLTYASIQKERQCNYEYSEEDMETNKFDSNWNIRTTLGKPSFFSRLFVSSLLPGVYAYRHGAANIPKHIFGAMEKIEFK</sequence>
<dbReference type="GO" id="GO:0005262">
    <property type="term" value="F:calcium channel activity"/>
    <property type="evidence" value="ECO:0007669"/>
    <property type="project" value="TreeGrafter"/>
</dbReference>
<evidence type="ECO:0000259" key="3">
    <source>
        <dbReference type="PROSITE" id="PS50095"/>
    </source>
</evidence>
<evidence type="ECO:0000313" key="4">
    <source>
        <dbReference type="EMBL" id="GFN82982.1"/>
    </source>
</evidence>
<dbReference type="PROSITE" id="PS50095">
    <property type="entry name" value="PLAT"/>
    <property type="match status" value="1"/>
</dbReference>
<evidence type="ECO:0000256" key="1">
    <source>
        <dbReference type="PROSITE-ProRule" id="PRU00152"/>
    </source>
</evidence>
<dbReference type="Proteomes" id="UP000735302">
    <property type="component" value="Unassembled WGS sequence"/>
</dbReference>
<organism evidence="4 5">
    <name type="scientific">Plakobranchus ocellatus</name>
    <dbReference type="NCBI Taxonomy" id="259542"/>
    <lineage>
        <taxon>Eukaryota</taxon>
        <taxon>Metazoa</taxon>
        <taxon>Spiralia</taxon>
        <taxon>Lophotrochozoa</taxon>
        <taxon>Mollusca</taxon>
        <taxon>Gastropoda</taxon>
        <taxon>Heterobranchia</taxon>
        <taxon>Euthyneura</taxon>
        <taxon>Panpulmonata</taxon>
        <taxon>Sacoglossa</taxon>
        <taxon>Placobranchoidea</taxon>
        <taxon>Plakobranchidae</taxon>
        <taxon>Plakobranchus</taxon>
    </lineage>
</organism>
<feature type="domain" description="PLAT" evidence="3">
    <location>
        <begin position="231"/>
        <end position="349"/>
    </location>
</feature>
<protein>
    <submittedName>
        <fullName evidence="4">Polycystic kidney disease protein 1-like 2</fullName>
    </submittedName>
</protein>
<feature type="transmembrane region" description="Helical" evidence="2">
    <location>
        <begin position="389"/>
        <end position="408"/>
    </location>
</feature>
<feature type="transmembrane region" description="Helical" evidence="2">
    <location>
        <begin position="1184"/>
        <end position="1206"/>
    </location>
</feature>
<reference evidence="4 5" key="1">
    <citation type="journal article" date="2021" name="Elife">
        <title>Chloroplast acquisition without the gene transfer in kleptoplastic sea slugs, Plakobranchus ocellatus.</title>
        <authorList>
            <person name="Maeda T."/>
            <person name="Takahashi S."/>
            <person name="Yoshida T."/>
            <person name="Shimamura S."/>
            <person name="Takaki Y."/>
            <person name="Nagai Y."/>
            <person name="Toyoda A."/>
            <person name="Suzuki Y."/>
            <person name="Arimoto A."/>
            <person name="Ishii H."/>
            <person name="Satoh N."/>
            <person name="Nishiyama T."/>
            <person name="Hasebe M."/>
            <person name="Maruyama T."/>
            <person name="Minagawa J."/>
            <person name="Obokata J."/>
            <person name="Shigenobu S."/>
        </authorList>
    </citation>
    <scope>NUCLEOTIDE SEQUENCE [LARGE SCALE GENOMIC DNA]</scope>
</reference>
<evidence type="ECO:0000313" key="5">
    <source>
        <dbReference type="Proteomes" id="UP000735302"/>
    </source>
</evidence>
<dbReference type="InterPro" id="IPR051223">
    <property type="entry name" value="Polycystin"/>
</dbReference>
<dbReference type="PANTHER" id="PTHR10877:SF194">
    <property type="entry name" value="LOCATION OF VULVA DEFECTIVE 1"/>
    <property type="match status" value="1"/>
</dbReference>
<comment type="caution">
    <text evidence="4">The sequence shown here is derived from an EMBL/GenBank/DDBJ whole genome shotgun (WGS) entry which is preliminary data.</text>
</comment>
<feature type="transmembrane region" description="Helical" evidence="2">
    <location>
        <begin position="428"/>
        <end position="454"/>
    </location>
</feature>
<dbReference type="InterPro" id="IPR036392">
    <property type="entry name" value="PLAT/LH2_dom_sf"/>
</dbReference>
<dbReference type="GO" id="GO:0050982">
    <property type="term" value="P:detection of mechanical stimulus"/>
    <property type="evidence" value="ECO:0007669"/>
    <property type="project" value="TreeGrafter"/>
</dbReference>
<comment type="caution">
    <text evidence="1">Lacks conserved residue(s) required for the propagation of feature annotation.</text>
</comment>
<dbReference type="InterPro" id="IPR001024">
    <property type="entry name" value="PLAT/LH2_dom"/>
</dbReference>